<dbReference type="CDD" id="cd00038">
    <property type="entry name" value="CAP_ED"/>
    <property type="match status" value="1"/>
</dbReference>
<reference evidence="8" key="1">
    <citation type="submission" date="2021-01" db="EMBL/GenBank/DDBJ databases">
        <authorList>
            <person name="Corre E."/>
            <person name="Pelletier E."/>
            <person name="Niang G."/>
            <person name="Scheremetjew M."/>
            <person name="Finn R."/>
            <person name="Kale V."/>
            <person name="Holt S."/>
            <person name="Cochrane G."/>
            <person name="Meng A."/>
            <person name="Brown T."/>
            <person name="Cohen L."/>
        </authorList>
    </citation>
    <scope>NUCLEOTIDE SEQUENCE</scope>
    <source>
        <strain evidence="8">RCC1130</strain>
    </source>
</reference>
<protein>
    <recommendedName>
        <fullName evidence="7">SLC26A/SulP transporter domain-containing protein</fullName>
    </recommendedName>
</protein>
<comment type="subcellular location">
    <subcellularLocation>
        <location evidence="1">Membrane</location>
        <topology evidence="1">Multi-pass membrane protein</topology>
    </subcellularLocation>
</comment>
<keyword evidence="2 6" id="KW-0812">Transmembrane</keyword>
<dbReference type="InterPro" id="IPR011547">
    <property type="entry name" value="SLC26A/SulP_dom"/>
</dbReference>
<feature type="transmembrane region" description="Helical" evidence="6">
    <location>
        <begin position="158"/>
        <end position="180"/>
    </location>
</feature>
<evidence type="ECO:0000256" key="6">
    <source>
        <dbReference type="SAM" id="Phobius"/>
    </source>
</evidence>
<evidence type="ECO:0000256" key="2">
    <source>
        <dbReference type="ARBA" id="ARBA00022692"/>
    </source>
</evidence>
<feature type="transmembrane region" description="Helical" evidence="6">
    <location>
        <begin position="454"/>
        <end position="474"/>
    </location>
</feature>
<gene>
    <name evidence="8" type="ORF">CLEP1334_LOCUS24249</name>
</gene>
<feature type="compositionally biased region" description="Low complexity" evidence="5">
    <location>
        <begin position="887"/>
        <end position="898"/>
    </location>
</feature>
<feature type="transmembrane region" description="Helical" evidence="6">
    <location>
        <begin position="223"/>
        <end position="244"/>
    </location>
</feature>
<evidence type="ECO:0000313" key="8">
    <source>
        <dbReference type="EMBL" id="CAD8548959.1"/>
    </source>
</evidence>
<dbReference type="Gene3D" id="3.30.750.24">
    <property type="entry name" value="STAS domain"/>
    <property type="match status" value="1"/>
</dbReference>
<dbReference type="Pfam" id="PF00916">
    <property type="entry name" value="Sulfate_transp"/>
    <property type="match status" value="1"/>
</dbReference>
<dbReference type="InterPro" id="IPR018490">
    <property type="entry name" value="cNMP-bd_dom_sf"/>
</dbReference>
<evidence type="ECO:0000256" key="5">
    <source>
        <dbReference type="SAM" id="MobiDB-lite"/>
    </source>
</evidence>
<organism evidence="8">
    <name type="scientific">Calcidiscus leptoporus</name>
    <dbReference type="NCBI Taxonomy" id="127549"/>
    <lineage>
        <taxon>Eukaryota</taxon>
        <taxon>Haptista</taxon>
        <taxon>Haptophyta</taxon>
        <taxon>Prymnesiophyceae</taxon>
        <taxon>Coccolithales</taxon>
        <taxon>Calcidiscaceae</taxon>
        <taxon>Calcidiscus</taxon>
    </lineage>
</organism>
<feature type="transmembrane region" description="Helical" evidence="6">
    <location>
        <begin position="192"/>
        <end position="211"/>
    </location>
</feature>
<dbReference type="PANTHER" id="PTHR43310">
    <property type="entry name" value="SULFATE TRANSPORTER YBAR-RELATED"/>
    <property type="match status" value="1"/>
</dbReference>
<proteinExistence type="predicted"/>
<accession>A0A7S0JF30</accession>
<dbReference type="InterPro" id="IPR000595">
    <property type="entry name" value="cNMP-bd_dom"/>
</dbReference>
<feature type="transmembrane region" description="Helical" evidence="6">
    <location>
        <begin position="134"/>
        <end position="151"/>
    </location>
</feature>
<dbReference type="InterPro" id="IPR052706">
    <property type="entry name" value="Membrane-Transporter-like"/>
</dbReference>
<dbReference type="SUPFAM" id="SSF52091">
    <property type="entry name" value="SpoIIaa-like"/>
    <property type="match status" value="1"/>
</dbReference>
<name>A0A7S0JF30_9EUKA</name>
<feature type="transmembrane region" description="Helical" evidence="6">
    <location>
        <begin position="94"/>
        <end position="114"/>
    </location>
</feature>
<feature type="transmembrane region" description="Helical" evidence="6">
    <location>
        <begin position="394"/>
        <end position="415"/>
    </location>
</feature>
<evidence type="ECO:0000256" key="3">
    <source>
        <dbReference type="ARBA" id="ARBA00022989"/>
    </source>
</evidence>
<dbReference type="InterPro" id="IPR036513">
    <property type="entry name" value="STAS_dom_sf"/>
</dbReference>
<dbReference type="InterPro" id="IPR014710">
    <property type="entry name" value="RmlC-like_jellyroll"/>
</dbReference>
<evidence type="ECO:0000256" key="1">
    <source>
        <dbReference type="ARBA" id="ARBA00004141"/>
    </source>
</evidence>
<dbReference type="EMBL" id="HBER01048334">
    <property type="protein sequence ID" value="CAD8548959.1"/>
    <property type="molecule type" value="Transcribed_RNA"/>
</dbReference>
<sequence>MAANQLEGAAIPPSRSTIWLTQFGMLQGSSIPAVGLFGTADKGQVGDSAEDTDEEGCVLNADMPEGDAVHGDGKDAVHAAAGPQLRAACIEASCLLSSFGSALFAAVPITLLNYATCTTYAFLIVEGTAIDPQLVAMMQLFSSAVTGLLFARSSSSSLCISSGDASISVFYNTWVLAAYTSAQVADANREPTAIAAMLLMTFLMSLVYYALGYYRAADFVQYLPFPIVAGFLGMVGAAIVRSGLVVSTGMSMNSFTDLAVAVRAVPQEFAASVGLCFAIFALRMVEISPRVLFLLALSLSLLVIYAPQFFLNVSRKQLEELGFLFPESVYVPCWGVWQRLDITKVVWRSAVPEIGDVLGTLIILTISLVLRVSAIDAFSASNMDVDEEMKLTGIVNAAVGAAGGLLGTHSPGLVAMNKDVSHPGSGCSTAVAQSVLLLALWLSSYPLTNVLPRFLLGGILMNLGMVMLIEWLWLVPRVRMRRSSHLVVLSMTVFSLFFGMMTTVFGGLLAAALQLVERFSRLPVLKYHVSMISQFSIRRRGAADAAYLREHAGLVHILGLENYLFEGTIVKLVKYLQQVVQPLPHEDAGSVLLPVPPKLVILDFTQVHGMNETAAALLCKFSRFCTARGVQLLYSCVSANDSDLLVSHGALSADARGGLDSHAPKLFANSREAVFYCEEWLLRGRGAAPREAAPRHDTPEAVALAAAKSSVAVCEGGVFGGAIKPIAQGDMEVPFAASALCNGSENTETDHAASQAARPASCPPPPLTQPPMPCLPQRCVPMCGQQRPSGVTASAIFYLSDDLLASNSASPSGSTPAAMPLPASVTAAVAPSAQASDAFSFSENSFATLSAPAHAPALAPAHAPARAPACDQDGRLVSAGGVREQFASSPLASSPLAPTCDSRKDVEAEGEEDAELPTGAAHEALEEKVLPESYTLVQTGSAGGAKQRRSLRASRDLSEPFACEERSEAISSFDKADDNVACSVGASRRRRIIVTSARNITPATHMGGRSDGNCSSDGGCGYESSFGCDEASVRSERSRRASNKSGRLRLRASVGTSDGRRFSVSKPPMGVPPAPAAWRLPSAVQPIAANIDPSILLPLLDNKTDSHRLATTLCGVGVWERYEADSELCRQGAPNDMMFFVAPDDGEVLVEIDVGHVAGPVPVLRSGAFGALVAGASLLTKSPASYTCVVEKPSTLVLRLSRGAIRSLEAKHPQALIRLQRIVLLHEALNTRRLRVMSRLWLAGGWSGANFDQVTVQSAQLSDRLIALGHSEEDARHSEEEPRHCETKLMPSAEAGPTLWKSWVLPALQPLGATVEIISKRQSSSIAGMARRWSNVALRGRQMHGRSFCRLPSGSWNSDAAQSGAEPQTHLL</sequence>
<dbReference type="PANTHER" id="PTHR43310:SF2">
    <property type="entry name" value="SLC26A_SULP TRANSPORTER DOMAIN-CONTAINING PROTEIN"/>
    <property type="match status" value="1"/>
</dbReference>
<dbReference type="SUPFAM" id="SSF51206">
    <property type="entry name" value="cAMP-binding domain-like"/>
    <property type="match status" value="1"/>
</dbReference>
<feature type="transmembrane region" description="Helical" evidence="6">
    <location>
        <begin position="264"/>
        <end position="285"/>
    </location>
</feature>
<feature type="transmembrane region" description="Helical" evidence="6">
    <location>
        <begin position="354"/>
        <end position="374"/>
    </location>
</feature>
<feature type="domain" description="SLC26A/SulP transporter" evidence="7">
    <location>
        <begin position="137"/>
        <end position="487"/>
    </location>
</feature>
<evidence type="ECO:0000256" key="4">
    <source>
        <dbReference type="ARBA" id="ARBA00023136"/>
    </source>
</evidence>
<evidence type="ECO:0000259" key="7">
    <source>
        <dbReference type="Pfam" id="PF00916"/>
    </source>
</evidence>
<dbReference type="GO" id="GO:0016020">
    <property type="term" value="C:membrane"/>
    <property type="evidence" value="ECO:0007669"/>
    <property type="project" value="UniProtKB-SubCell"/>
</dbReference>
<dbReference type="Gene3D" id="2.60.120.10">
    <property type="entry name" value="Jelly Rolls"/>
    <property type="match status" value="1"/>
</dbReference>
<feature type="region of interest" description="Disordered" evidence="5">
    <location>
        <begin position="887"/>
        <end position="920"/>
    </location>
</feature>
<feature type="transmembrane region" description="Helical" evidence="6">
    <location>
        <begin position="292"/>
        <end position="311"/>
    </location>
</feature>
<feature type="transmembrane region" description="Helical" evidence="6">
    <location>
        <begin position="486"/>
        <end position="513"/>
    </location>
</feature>
<keyword evidence="4 6" id="KW-0472">Membrane</keyword>
<keyword evidence="3 6" id="KW-1133">Transmembrane helix</keyword>